<dbReference type="GO" id="GO:0031625">
    <property type="term" value="F:ubiquitin protein ligase binding"/>
    <property type="evidence" value="ECO:0007669"/>
    <property type="project" value="InterPro"/>
</dbReference>
<dbReference type="Pfam" id="PF24756">
    <property type="entry name" value="THD_CWZF3-5-7"/>
    <property type="match status" value="1"/>
</dbReference>
<dbReference type="Gene3D" id="1.10.10.10">
    <property type="entry name" value="Winged helix-like DNA-binding domain superfamily/Winged helix DNA-binding domain"/>
    <property type="match status" value="1"/>
</dbReference>
<feature type="region of interest" description="Disordered" evidence="5">
    <location>
        <begin position="1195"/>
        <end position="1312"/>
    </location>
</feature>
<keyword evidence="4" id="KW-0175">Coiled coil</keyword>
<dbReference type="Gene3D" id="3.30.230.130">
    <property type="entry name" value="Cullin, Chain C, Domain 2"/>
    <property type="match status" value="1"/>
</dbReference>
<dbReference type="InterPro" id="IPR019559">
    <property type="entry name" value="Cullin_neddylation_domain"/>
</dbReference>
<dbReference type="InterPro" id="IPR036390">
    <property type="entry name" value="WH_DNA-bd_sf"/>
</dbReference>
<evidence type="ECO:0000256" key="2">
    <source>
        <dbReference type="PROSITE-ProRule" id="PRU00330"/>
    </source>
</evidence>
<dbReference type="InterPro" id="IPR016158">
    <property type="entry name" value="Cullin_homology"/>
</dbReference>
<dbReference type="Pfam" id="PF00888">
    <property type="entry name" value="Cullin"/>
    <property type="match status" value="1"/>
</dbReference>
<dbReference type="PANTHER" id="PTHR11932">
    <property type="entry name" value="CULLIN"/>
    <property type="match status" value="1"/>
</dbReference>
<evidence type="ECO:0000256" key="5">
    <source>
        <dbReference type="SAM" id="MobiDB-lite"/>
    </source>
</evidence>
<feature type="coiled-coil region" evidence="4">
    <location>
        <begin position="297"/>
        <end position="324"/>
    </location>
</feature>
<dbReference type="SUPFAM" id="SSF46785">
    <property type="entry name" value="Winged helix' DNA-binding domain"/>
    <property type="match status" value="1"/>
</dbReference>
<dbReference type="EMBL" id="PKPP01000943">
    <property type="protein sequence ID" value="PWA87148.1"/>
    <property type="molecule type" value="Genomic_DNA"/>
</dbReference>
<dbReference type="GO" id="GO:0006511">
    <property type="term" value="P:ubiquitin-dependent protein catabolic process"/>
    <property type="evidence" value="ECO:0007669"/>
    <property type="project" value="InterPro"/>
</dbReference>
<evidence type="ECO:0000256" key="1">
    <source>
        <dbReference type="ARBA" id="ARBA00006019"/>
    </source>
</evidence>
<sequence length="1837" mass="207548">MGLHTERDIKVEGYPRRPSPATAQLTVQLGGLHDALHTPPHDYSKQLYDKYRESFEEYIKTTVLPSLREKHDEFMLRELLRRWSNHKVMVWWLSRFFHYLDRYYIARRSLPTLNEVGLACFRDLVYQEVNGKVRDVVISLIGQEREGEQIDRALLKNVLDIFVEIGMGQMEYYENDFEASMLKDTASYYSHKGSNWILEDSCPDYMLKAEECLKREKDRVNHYLHSSSEPKLLERVQHELLTVYATQLLEKEHSGCLALLRDDKVDDLSRMYRLFSKIPKGLDPVSRMFKQHVTAEVKTLVKQAEDAARNKKAEKRDMVGLQEQVFVRKEIELHDKCLAYVNDCFMNRTLFHEALKEAFDFENFCNKGVAGSSSAELLATFCDNILKKGGSEKLSDEAIEETLEKVVKLLAYISDKDLFAEFYRKKLARRLLFDKSANDEHERSILTKLKQQFGCQFTSKMEGMVTDLTLAKENQSHFEEYLSNNPNVSPGIDLTVTVLTTCFWPGYKSFELNLPGEMVKCVEVFREFYQTKTKCRKLTWIYSLGTCNINGNFDAKTIELIVTTYQASALLLFNSSDRLSYQEIMTQLNLSDDDVVRLLHSLSCAKYKILLKEPNTKTISPTDTFEFNSKFADKMRRIKIPLPPVDEKKKVIEDVDKDRRYAIDASIVRIMKSRKVLGYQQLVMECVEQLGRMFKTEANKEAKKNVVPVKKRETKGECVKDELFSPDFTSKESGESVKHSAIEHNEETRPMAVTKRLLLDSKRSSKGSTALSVCKTEPDVSKHTTDHLEKKVGPKVPQCSDKSPFESKNKLTSIQSTAISSADYKDLFDTEVEDQNKQTKLLVSPTRNGVVNHTDFGAVNGKNVERNESRAVRTDTQQTEVAPAEAASHENWVACDRCTKCCLLPIGITAVDLPEKPGKNYCGVSDEETTQAVREMNFKISSRNHVIGDTYHANSNANSETMPNGWKKNKSRPEGSNSSLVETSHSSMDSRQKRKRLSEANQQLLEKNVVNKPIDVGRNAATVNGEPRPKKLKTKTGLDQHDHLTSTKIKNKSERDMEQESDHRPGVVGPGTESCYSETMPNGWKKNKSRPEGGNSSLVETSHSSMDSRQKRKRLSEANQQLLDKNVVNKPIDVGRNAATVNGKGEPRPKKLKTKTGLDHCDHLTSTKIKNESERDMELESDHRPGDRLVISVKKQTENTRASSKSKLLDRKSCEEVEMPAKKRKLKDQKDTPPYANTVKEKRIKTSNTDINGEEKPLIKGKTMKIKLPVSRESSVGRSHEKNLNSASSRKDLESERSQFGATSNSSKVSGSCRRASFQEIKGSPVGSVSSSPLKAPKLDTLSPAWRTISRKAQARSRIGPEVPRKVLDREDDMPSHDVDVSQSQKHGGKVELKRKEASKITGTVSTEFWERIFIDEKCTIQRVMLKAPAPLTEQESVPNKVRRVDVNGPASNDSSVGKKVTRKRVSDSIADQMPTTLTEHAQSEAKLGDMGRSEMNSTVIKEPRKDFLGDISQTRDTNEVESKMEGKSLGLDVQPSDGSDHNVSKVIKRPKDAANQNAKSLVNDCGTVKDLSVVSFLKEYASSQTAMTAFKKAEESKDYADRLKISGFDYECNDAYFDSALKFLHAASLLEAYYKDFSKLKGMVDPLSVYSTSAKLSKICAEEYEKRKEMAAAALAYKCIEVGYMRLVYCKSLVTKHDLQASMQMVTQGESPSSSASDVDNLNHQATIMDKTMFSKNITHLGNQVVARSQANFTRLLDFTSDVSLAMEASLHTQNAYKAASTTLEESQNKEMTISVKRVVDFSFQDVKELVTLVQKAREAINRQGFKGSNRQQSCK</sequence>
<feature type="domain" description="Cullin family profile" evidence="6">
    <location>
        <begin position="373"/>
        <end position="603"/>
    </location>
</feature>
<feature type="compositionally biased region" description="Polar residues" evidence="5">
    <location>
        <begin position="952"/>
        <end position="962"/>
    </location>
</feature>
<dbReference type="Gene3D" id="1.20.1310.10">
    <property type="entry name" value="Cullin Repeats"/>
    <property type="match status" value="4"/>
</dbReference>
<gene>
    <name evidence="7" type="ORF">CTI12_AA134510</name>
</gene>
<feature type="region of interest" description="Disordered" evidence="5">
    <location>
        <begin position="782"/>
        <end position="807"/>
    </location>
</feature>
<dbReference type="InterPro" id="IPR045093">
    <property type="entry name" value="Cullin"/>
</dbReference>
<dbReference type="InterPro" id="IPR016159">
    <property type="entry name" value="Cullin_repeat-like_dom_sf"/>
</dbReference>
<name>A0A2U1PN07_ARTAN</name>
<dbReference type="SUPFAM" id="SSF75632">
    <property type="entry name" value="Cullin homology domain"/>
    <property type="match status" value="1"/>
</dbReference>
<proteinExistence type="inferred from homology"/>
<dbReference type="Proteomes" id="UP000245207">
    <property type="component" value="Unassembled WGS sequence"/>
</dbReference>
<dbReference type="FunFam" id="1.20.1310.10:FF:000013">
    <property type="entry name" value="Cullin-1 like"/>
    <property type="match status" value="1"/>
</dbReference>
<dbReference type="SUPFAM" id="SSF74788">
    <property type="entry name" value="Cullin repeat-like"/>
    <property type="match status" value="1"/>
</dbReference>
<feature type="compositionally biased region" description="Basic and acidic residues" evidence="5">
    <location>
        <begin position="1482"/>
        <end position="1493"/>
    </location>
</feature>
<dbReference type="InterPro" id="IPR056406">
    <property type="entry name" value="THD_CWZF3/5/7"/>
</dbReference>
<feature type="region of interest" description="Disordered" evidence="5">
    <location>
        <begin position="1137"/>
        <end position="1156"/>
    </location>
</feature>
<dbReference type="InterPro" id="IPR036388">
    <property type="entry name" value="WH-like_DNA-bd_sf"/>
</dbReference>
<feature type="compositionally biased region" description="Basic and acidic residues" evidence="5">
    <location>
        <begin position="1278"/>
        <end position="1297"/>
    </location>
</feature>
<evidence type="ECO:0000313" key="8">
    <source>
        <dbReference type="Proteomes" id="UP000245207"/>
    </source>
</evidence>
<evidence type="ECO:0000313" key="7">
    <source>
        <dbReference type="EMBL" id="PWA87148.1"/>
    </source>
</evidence>
<feature type="region of interest" description="Disordered" evidence="5">
    <location>
        <begin position="950"/>
        <end position="1114"/>
    </location>
</feature>
<dbReference type="PROSITE" id="PS50069">
    <property type="entry name" value="CULLIN_2"/>
    <property type="match status" value="1"/>
</dbReference>
<feature type="region of interest" description="Disordered" evidence="5">
    <location>
        <begin position="1445"/>
        <end position="1500"/>
    </location>
</feature>
<reference evidence="7 8" key="1">
    <citation type="journal article" date="2018" name="Mol. Plant">
        <title>The genome of Artemisia annua provides insight into the evolution of Asteraceae family and artemisinin biosynthesis.</title>
        <authorList>
            <person name="Shen Q."/>
            <person name="Zhang L."/>
            <person name="Liao Z."/>
            <person name="Wang S."/>
            <person name="Yan T."/>
            <person name="Shi P."/>
            <person name="Liu M."/>
            <person name="Fu X."/>
            <person name="Pan Q."/>
            <person name="Wang Y."/>
            <person name="Lv Z."/>
            <person name="Lu X."/>
            <person name="Zhang F."/>
            <person name="Jiang W."/>
            <person name="Ma Y."/>
            <person name="Chen M."/>
            <person name="Hao X."/>
            <person name="Li L."/>
            <person name="Tang Y."/>
            <person name="Lv G."/>
            <person name="Zhou Y."/>
            <person name="Sun X."/>
            <person name="Brodelius P.E."/>
            <person name="Rose J.K.C."/>
            <person name="Tang K."/>
        </authorList>
    </citation>
    <scope>NUCLEOTIDE SEQUENCE [LARGE SCALE GENOMIC DNA]</scope>
    <source>
        <strain evidence="8">cv. Huhao1</strain>
        <tissue evidence="7">Leaf</tissue>
    </source>
</reference>
<feature type="region of interest" description="Disordered" evidence="5">
    <location>
        <begin position="1372"/>
        <end position="1394"/>
    </location>
</feature>
<dbReference type="FunFam" id="1.20.1310.10:FF:000025">
    <property type="entry name" value="Cullin-1, putative"/>
    <property type="match status" value="1"/>
</dbReference>
<dbReference type="FunFam" id="1.20.1310.10:FF:000020">
    <property type="entry name" value="Cullin-1, putative"/>
    <property type="match status" value="1"/>
</dbReference>
<dbReference type="SMART" id="SM00884">
    <property type="entry name" value="Cullin_Nedd8"/>
    <property type="match status" value="1"/>
</dbReference>
<accession>A0A2U1PN07</accession>
<feature type="compositionally biased region" description="Basic and acidic residues" evidence="5">
    <location>
        <begin position="1036"/>
        <end position="1065"/>
    </location>
</feature>
<dbReference type="InterPro" id="IPR036317">
    <property type="entry name" value="Cullin_homology_sf"/>
</dbReference>
<feature type="compositionally biased region" description="Polar residues" evidence="5">
    <location>
        <begin position="1298"/>
        <end position="1310"/>
    </location>
</feature>
<feature type="compositionally biased region" description="Basic and acidic residues" evidence="5">
    <location>
        <begin position="782"/>
        <end position="792"/>
    </location>
</feature>
<evidence type="ECO:0000259" key="6">
    <source>
        <dbReference type="PROSITE" id="PS50069"/>
    </source>
</evidence>
<dbReference type="Pfam" id="PF10557">
    <property type="entry name" value="Cullin_Nedd8"/>
    <property type="match status" value="1"/>
</dbReference>
<evidence type="ECO:0000256" key="4">
    <source>
        <dbReference type="SAM" id="Coils"/>
    </source>
</evidence>
<dbReference type="FunFam" id="3.30.230.130:FF:000005">
    <property type="entry name" value="Cullin-1 like"/>
    <property type="match status" value="1"/>
</dbReference>
<feature type="compositionally biased region" description="Basic and acidic residues" evidence="5">
    <location>
        <begin position="1207"/>
        <end position="1221"/>
    </location>
</feature>
<keyword evidence="8" id="KW-1185">Reference proteome</keyword>
<dbReference type="STRING" id="35608.A0A2U1PN07"/>
<dbReference type="SMART" id="SM00182">
    <property type="entry name" value="CULLIN"/>
    <property type="match status" value="1"/>
</dbReference>
<dbReference type="OrthoDB" id="757982at2759"/>
<evidence type="ECO:0000256" key="3">
    <source>
        <dbReference type="RuleBase" id="RU003829"/>
    </source>
</evidence>
<protein>
    <submittedName>
        <fullName evidence="7">Cullin, conserved site-containing protein</fullName>
    </submittedName>
</protein>
<feature type="compositionally biased region" description="Polar residues" evidence="5">
    <location>
        <begin position="974"/>
        <end position="989"/>
    </location>
</feature>
<dbReference type="Pfam" id="PF26557">
    <property type="entry name" value="Cullin_AB"/>
    <property type="match status" value="1"/>
</dbReference>
<dbReference type="InterPro" id="IPR059120">
    <property type="entry name" value="Cullin-like_AB"/>
</dbReference>
<comment type="caution">
    <text evidence="7">The sequence shown here is derived from an EMBL/GenBank/DDBJ whole genome shotgun (WGS) entry which is preliminary data.</text>
</comment>
<comment type="similarity">
    <text evidence="1 2 3">Belongs to the cullin family.</text>
</comment>
<feature type="compositionally biased region" description="Polar residues" evidence="5">
    <location>
        <begin position="1094"/>
        <end position="1107"/>
    </location>
</feature>
<organism evidence="7 8">
    <name type="scientific">Artemisia annua</name>
    <name type="common">Sweet wormwood</name>
    <dbReference type="NCBI Taxonomy" id="35608"/>
    <lineage>
        <taxon>Eukaryota</taxon>
        <taxon>Viridiplantae</taxon>
        <taxon>Streptophyta</taxon>
        <taxon>Embryophyta</taxon>
        <taxon>Tracheophyta</taxon>
        <taxon>Spermatophyta</taxon>
        <taxon>Magnoliopsida</taxon>
        <taxon>eudicotyledons</taxon>
        <taxon>Gunneridae</taxon>
        <taxon>Pentapetalae</taxon>
        <taxon>asterids</taxon>
        <taxon>campanulids</taxon>
        <taxon>Asterales</taxon>
        <taxon>Asteraceae</taxon>
        <taxon>Asteroideae</taxon>
        <taxon>Anthemideae</taxon>
        <taxon>Artemisiinae</taxon>
        <taxon>Artemisia</taxon>
    </lineage>
</organism>
<dbReference type="InterPro" id="IPR001373">
    <property type="entry name" value="Cullin_N"/>
</dbReference>